<reference evidence="3" key="1">
    <citation type="journal article" date="2019" name="Int. J. Syst. Evol. Microbiol.">
        <title>The Global Catalogue of Microorganisms (GCM) 10K type strain sequencing project: providing services to taxonomists for standard genome sequencing and annotation.</title>
        <authorList>
            <consortium name="The Broad Institute Genomics Platform"/>
            <consortium name="The Broad Institute Genome Sequencing Center for Infectious Disease"/>
            <person name="Wu L."/>
            <person name="Ma J."/>
        </authorList>
    </citation>
    <scope>NUCLEOTIDE SEQUENCE [LARGE SCALE GENOMIC DNA]</scope>
    <source>
        <strain evidence="3">JCM 10425</strain>
    </source>
</reference>
<feature type="compositionally biased region" description="Pro residues" evidence="1">
    <location>
        <begin position="35"/>
        <end position="53"/>
    </location>
</feature>
<dbReference type="Proteomes" id="UP001500967">
    <property type="component" value="Unassembled WGS sequence"/>
</dbReference>
<accession>A0ABP3ET12</accession>
<comment type="caution">
    <text evidence="2">The sequence shown here is derived from an EMBL/GenBank/DDBJ whole genome shotgun (WGS) entry which is preliminary data.</text>
</comment>
<feature type="compositionally biased region" description="Basic and acidic residues" evidence="1">
    <location>
        <begin position="74"/>
        <end position="84"/>
    </location>
</feature>
<evidence type="ECO:0008006" key="4">
    <source>
        <dbReference type="Google" id="ProtNLM"/>
    </source>
</evidence>
<dbReference type="RefSeq" id="WP_344653442.1">
    <property type="nucleotide sequence ID" value="NZ_BAAAGX010000033.1"/>
</dbReference>
<sequence length="84" mass="9069">MDATDTGVDEFLALVTADPELVRAEFEALIDAVWEPPPEPPAPRPAPGFPGPGTPGAFPRGRFRPDLRPTGAPRRTERSPPDRV</sequence>
<evidence type="ECO:0000313" key="3">
    <source>
        <dbReference type="Proteomes" id="UP001500967"/>
    </source>
</evidence>
<evidence type="ECO:0000256" key="1">
    <source>
        <dbReference type="SAM" id="MobiDB-lite"/>
    </source>
</evidence>
<keyword evidence="3" id="KW-1185">Reference proteome</keyword>
<name>A0ABP3ET12_9ACTN</name>
<evidence type="ECO:0000313" key="2">
    <source>
        <dbReference type="EMBL" id="GAA0274241.1"/>
    </source>
</evidence>
<gene>
    <name evidence="2" type="ORF">GCM10009539_72340</name>
</gene>
<feature type="region of interest" description="Disordered" evidence="1">
    <location>
        <begin position="34"/>
        <end position="84"/>
    </location>
</feature>
<dbReference type="EMBL" id="BAAAGX010000033">
    <property type="protein sequence ID" value="GAA0274241.1"/>
    <property type="molecule type" value="Genomic_DNA"/>
</dbReference>
<organism evidence="2 3">
    <name type="scientific">Cryptosporangium japonicum</name>
    <dbReference type="NCBI Taxonomy" id="80872"/>
    <lineage>
        <taxon>Bacteria</taxon>
        <taxon>Bacillati</taxon>
        <taxon>Actinomycetota</taxon>
        <taxon>Actinomycetes</taxon>
        <taxon>Cryptosporangiales</taxon>
        <taxon>Cryptosporangiaceae</taxon>
        <taxon>Cryptosporangium</taxon>
    </lineage>
</organism>
<protein>
    <recommendedName>
        <fullName evidence="4">Anti-sigma factor</fullName>
    </recommendedName>
</protein>
<proteinExistence type="predicted"/>